<evidence type="ECO:0000256" key="4">
    <source>
        <dbReference type="ARBA" id="ARBA00022761"/>
    </source>
</evidence>
<dbReference type="AlphaFoldDB" id="A0AAD1VI03"/>
<evidence type="ECO:0000256" key="5">
    <source>
        <dbReference type="ARBA" id="ARBA00023313"/>
    </source>
</evidence>
<dbReference type="GO" id="GO:0045735">
    <property type="term" value="F:nutrient reservoir activity"/>
    <property type="evidence" value="ECO:0007669"/>
    <property type="project" value="UniProtKB-KW"/>
</dbReference>
<comment type="similarity">
    <text evidence="2">Belongs to the apovitellenin family.</text>
</comment>
<dbReference type="GO" id="GO:0004857">
    <property type="term" value="F:enzyme inhibitor activity"/>
    <property type="evidence" value="ECO:0007669"/>
    <property type="project" value="InterPro"/>
</dbReference>
<name>A0AAD1VI03_PELCU</name>
<dbReference type="GO" id="GO:0006629">
    <property type="term" value="P:lipid metabolic process"/>
    <property type="evidence" value="ECO:0007669"/>
    <property type="project" value="InterPro"/>
</dbReference>
<feature type="signal peptide" evidence="7">
    <location>
        <begin position="1"/>
        <end position="21"/>
    </location>
</feature>
<comment type="function">
    <text evidence="1">Protein component of the very low density lipoprotein (VLDL) of egg-laying females. Potent lipoprotein lipase inhibitor, preventing the loss of triglycerides from VLDL on their way from the liver to the growing oocytes.</text>
</comment>
<protein>
    <recommendedName>
        <fullName evidence="3">Apovitellenin-1</fullName>
    </recommendedName>
    <alternativeName>
        <fullName evidence="6">Apovitellenin I</fullName>
    </alternativeName>
</protein>
<proteinExistence type="inferred from homology"/>
<evidence type="ECO:0000256" key="1">
    <source>
        <dbReference type="ARBA" id="ARBA00003325"/>
    </source>
</evidence>
<reference evidence="8" key="1">
    <citation type="submission" date="2022-03" db="EMBL/GenBank/DDBJ databases">
        <authorList>
            <person name="Alioto T."/>
            <person name="Alioto T."/>
            <person name="Gomez Garrido J."/>
        </authorList>
    </citation>
    <scope>NUCLEOTIDE SEQUENCE</scope>
</reference>
<dbReference type="EMBL" id="OW240912">
    <property type="protein sequence ID" value="CAH2219010.1"/>
    <property type="molecule type" value="Genomic_DNA"/>
</dbReference>
<keyword evidence="9" id="KW-1185">Reference proteome</keyword>
<feature type="chain" id="PRO_5042082644" description="Apovitellenin-1" evidence="7">
    <location>
        <begin position="22"/>
        <end position="109"/>
    </location>
</feature>
<evidence type="ECO:0000256" key="2">
    <source>
        <dbReference type="ARBA" id="ARBA00007385"/>
    </source>
</evidence>
<evidence type="ECO:0000256" key="3">
    <source>
        <dbReference type="ARBA" id="ARBA00018120"/>
    </source>
</evidence>
<dbReference type="GO" id="GO:0034361">
    <property type="term" value="C:very-low-density lipoprotein particle"/>
    <property type="evidence" value="ECO:0007669"/>
    <property type="project" value="UniProtKB-KW"/>
</dbReference>
<evidence type="ECO:0000256" key="6">
    <source>
        <dbReference type="ARBA" id="ARBA00030261"/>
    </source>
</evidence>
<keyword evidence="5" id="KW-0850">VLDL</keyword>
<evidence type="ECO:0000256" key="7">
    <source>
        <dbReference type="SAM" id="SignalP"/>
    </source>
</evidence>
<gene>
    <name evidence="8" type="ORF">PECUL_23A011972</name>
</gene>
<evidence type="ECO:0000313" key="9">
    <source>
        <dbReference type="Proteomes" id="UP001295444"/>
    </source>
</evidence>
<dbReference type="Proteomes" id="UP001295444">
    <property type="component" value="Chromosome 01"/>
</dbReference>
<dbReference type="InterPro" id="IPR008404">
    <property type="entry name" value="Apo-VLDL-II"/>
</dbReference>
<keyword evidence="7" id="KW-0732">Signal</keyword>
<sequence length="109" mass="12738">MRFMFITGAFLLLLLTSDIDAKSISKRHVRRDWLIVPDSIGYYLYEAVNYVSPSAGKVMVDIFESHLVQSIRSFLIKETSQLNVHAENLYNKLYALWQNKEHRNIDSEN</sequence>
<accession>A0AAD1VI03</accession>
<keyword evidence="4" id="KW-0758">Storage protein</keyword>
<evidence type="ECO:0000313" key="8">
    <source>
        <dbReference type="EMBL" id="CAH2219010.1"/>
    </source>
</evidence>
<organism evidence="8 9">
    <name type="scientific">Pelobates cultripes</name>
    <name type="common">Western spadefoot toad</name>
    <dbReference type="NCBI Taxonomy" id="61616"/>
    <lineage>
        <taxon>Eukaryota</taxon>
        <taxon>Metazoa</taxon>
        <taxon>Chordata</taxon>
        <taxon>Craniata</taxon>
        <taxon>Vertebrata</taxon>
        <taxon>Euteleostomi</taxon>
        <taxon>Amphibia</taxon>
        <taxon>Batrachia</taxon>
        <taxon>Anura</taxon>
        <taxon>Pelobatoidea</taxon>
        <taxon>Pelobatidae</taxon>
        <taxon>Pelobates</taxon>
    </lineage>
</organism>
<dbReference type="GO" id="GO:0042627">
    <property type="term" value="C:chylomicron"/>
    <property type="evidence" value="ECO:0007669"/>
    <property type="project" value="InterPro"/>
</dbReference>
<dbReference type="Pfam" id="PF05418">
    <property type="entry name" value="Apo-VLDL-II"/>
    <property type="match status" value="1"/>
</dbReference>